<dbReference type="PANTHER" id="PTHR42922">
    <property type="entry name" value="PHOSPHATE TRANSPORT SYSTEM PERMEASE PROTEIN PSTA"/>
    <property type="match status" value="1"/>
</dbReference>
<sequence length="368" mass="39224">MTRVQTPHGESADTASLRGPKLSHGKLPRFTPLAVFAGSLVAVGALFALLGSFSVPLTVFLGVILHAVVLLVLTQVVEGRRAAIDRLATTAMYSAFGLALIPLVSLLWTAVQEGLERFDGYFLSYTMRGVFGGMDAGGAYHAIIGTVEITLFATLISVPIGLLTAVYLVEYGPSRLGRAITFFVDVMTGIPSIVAGLFAYALFALFLGPGVRMGVVGSVALAVLMIPVVVRASEEMLKLVPNELREAAYALGVPKWLTIVKVVLRTAAAGIVTGVMLSIARVIGETAPLLITVGVADSVNYNLFDGRMMTLPVYVFRQYSQGLAPNGVTTINYDRAWAAALTLIIIVMLLFAVARLVSRFFSPKTGRR</sequence>
<accession>A0A1Q8C0N6</accession>
<keyword evidence="6" id="KW-0592">Phosphate transport</keyword>
<keyword evidence="8 10" id="KW-1133">Transmembrane helix</keyword>
<feature type="transmembrane region" description="Helical" evidence="10">
    <location>
        <begin position="90"/>
        <end position="111"/>
    </location>
</feature>
<feature type="region of interest" description="Disordered" evidence="11">
    <location>
        <begin position="1"/>
        <end position="20"/>
    </location>
</feature>
<feature type="transmembrane region" description="Helical" evidence="10">
    <location>
        <begin position="30"/>
        <end position="51"/>
    </location>
</feature>
<proteinExistence type="inferred from homology"/>
<dbReference type="InterPro" id="IPR035906">
    <property type="entry name" value="MetI-like_sf"/>
</dbReference>
<name>A0A1Q8C0N6_9PSEU</name>
<keyword evidence="14" id="KW-1185">Reference proteome</keyword>
<feature type="transmembrane region" description="Helical" evidence="10">
    <location>
        <begin position="213"/>
        <end position="230"/>
    </location>
</feature>
<evidence type="ECO:0000256" key="8">
    <source>
        <dbReference type="ARBA" id="ARBA00022989"/>
    </source>
</evidence>
<organism evidence="13 14">
    <name type="scientific">Actinophytocola xanthii</name>
    <dbReference type="NCBI Taxonomy" id="1912961"/>
    <lineage>
        <taxon>Bacteria</taxon>
        <taxon>Bacillati</taxon>
        <taxon>Actinomycetota</taxon>
        <taxon>Actinomycetes</taxon>
        <taxon>Pseudonocardiales</taxon>
        <taxon>Pseudonocardiaceae</taxon>
    </lineage>
</organism>
<reference evidence="13 14" key="1">
    <citation type="submission" date="2016-12" db="EMBL/GenBank/DDBJ databases">
        <title>The draft genome sequence of Actinophytocola sp. 11-183.</title>
        <authorList>
            <person name="Wang W."/>
            <person name="Yuan L."/>
        </authorList>
    </citation>
    <scope>NUCLEOTIDE SEQUENCE [LARGE SCALE GENOMIC DNA]</scope>
    <source>
        <strain evidence="13 14">11-183</strain>
    </source>
</reference>
<evidence type="ECO:0000256" key="4">
    <source>
        <dbReference type="ARBA" id="ARBA00022448"/>
    </source>
</evidence>
<dbReference type="AlphaFoldDB" id="A0A1Q8C0N6"/>
<feature type="transmembrane region" description="Helical" evidence="10">
    <location>
        <begin position="181"/>
        <end position="207"/>
    </location>
</feature>
<dbReference type="OrthoDB" id="9775069at2"/>
<dbReference type="InterPro" id="IPR000515">
    <property type="entry name" value="MetI-like"/>
</dbReference>
<keyword evidence="9 10" id="KW-0472">Membrane</keyword>
<evidence type="ECO:0000313" key="13">
    <source>
        <dbReference type="EMBL" id="OLF07918.1"/>
    </source>
</evidence>
<dbReference type="InterPro" id="IPR005672">
    <property type="entry name" value="Phosphate_PstA"/>
</dbReference>
<feature type="transmembrane region" description="Helical" evidence="10">
    <location>
        <begin position="57"/>
        <end position="78"/>
    </location>
</feature>
<feature type="transmembrane region" description="Helical" evidence="10">
    <location>
        <begin position="262"/>
        <end position="283"/>
    </location>
</feature>
<dbReference type="Pfam" id="PF00528">
    <property type="entry name" value="BPD_transp_1"/>
    <property type="match status" value="1"/>
</dbReference>
<evidence type="ECO:0000256" key="2">
    <source>
        <dbReference type="ARBA" id="ARBA00004651"/>
    </source>
</evidence>
<dbReference type="SUPFAM" id="SSF161098">
    <property type="entry name" value="MetI-like"/>
    <property type="match status" value="1"/>
</dbReference>
<dbReference type="Gene3D" id="1.10.3720.10">
    <property type="entry name" value="MetI-like"/>
    <property type="match status" value="1"/>
</dbReference>
<dbReference type="PANTHER" id="PTHR42922:SF1">
    <property type="entry name" value="PHOSPHATE TRANSPORT SYSTEM PERMEASE PROTEIN PSTA"/>
    <property type="match status" value="1"/>
</dbReference>
<evidence type="ECO:0000256" key="1">
    <source>
        <dbReference type="ARBA" id="ARBA00003510"/>
    </source>
</evidence>
<dbReference type="PROSITE" id="PS50928">
    <property type="entry name" value="ABC_TM1"/>
    <property type="match status" value="1"/>
</dbReference>
<dbReference type="EMBL" id="MSIE01000101">
    <property type="protein sequence ID" value="OLF07918.1"/>
    <property type="molecule type" value="Genomic_DNA"/>
</dbReference>
<keyword evidence="7 10" id="KW-0812">Transmembrane</keyword>
<feature type="domain" description="ABC transmembrane type-1" evidence="12">
    <location>
        <begin position="143"/>
        <end position="354"/>
    </location>
</feature>
<dbReference type="STRING" id="1912961.BU204_35210"/>
<evidence type="ECO:0000256" key="3">
    <source>
        <dbReference type="ARBA" id="ARBA00007069"/>
    </source>
</evidence>
<comment type="similarity">
    <text evidence="3 10">Belongs to the binding-protein-dependent transport system permease family. CysTW subfamily.</text>
</comment>
<dbReference type="CDD" id="cd06261">
    <property type="entry name" value="TM_PBP2"/>
    <property type="match status" value="1"/>
</dbReference>
<dbReference type="NCBIfam" id="TIGR00974">
    <property type="entry name" value="3a0107s02c"/>
    <property type="match status" value="1"/>
</dbReference>
<dbReference type="GO" id="GO:0005886">
    <property type="term" value="C:plasma membrane"/>
    <property type="evidence" value="ECO:0007669"/>
    <property type="project" value="UniProtKB-SubCell"/>
</dbReference>
<comment type="subcellular location">
    <subcellularLocation>
        <location evidence="2 10">Cell membrane</location>
        <topology evidence="2 10">Multi-pass membrane protein</topology>
    </subcellularLocation>
</comment>
<comment type="function">
    <text evidence="1">Part of the binding-protein-dependent transport system for phosphate; probably responsible for the translocation of the substrate across the membrane.</text>
</comment>
<dbReference type="Proteomes" id="UP000185596">
    <property type="component" value="Unassembled WGS sequence"/>
</dbReference>
<gene>
    <name evidence="13" type="ORF">BU204_35210</name>
</gene>
<evidence type="ECO:0000256" key="10">
    <source>
        <dbReference type="RuleBase" id="RU363043"/>
    </source>
</evidence>
<evidence type="ECO:0000259" key="12">
    <source>
        <dbReference type="PROSITE" id="PS50928"/>
    </source>
</evidence>
<evidence type="ECO:0000256" key="7">
    <source>
        <dbReference type="ARBA" id="ARBA00022692"/>
    </source>
</evidence>
<evidence type="ECO:0000256" key="11">
    <source>
        <dbReference type="SAM" id="MobiDB-lite"/>
    </source>
</evidence>
<feature type="transmembrane region" description="Helical" evidence="10">
    <location>
        <begin position="149"/>
        <end position="169"/>
    </location>
</feature>
<dbReference type="InterPro" id="IPR051408">
    <property type="entry name" value="Phosphate_transprt_permease"/>
</dbReference>
<keyword evidence="5 10" id="KW-1003">Cell membrane</keyword>
<dbReference type="RefSeq" id="WP_075130143.1">
    <property type="nucleotide sequence ID" value="NZ_MSIE01000101.1"/>
</dbReference>
<comment type="caution">
    <text evidence="13">The sequence shown here is derived from an EMBL/GenBank/DDBJ whole genome shotgun (WGS) entry which is preliminary data.</text>
</comment>
<keyword evidence="4" id="KW-0813">Transport</keyword>
<dbReference type="GO" id="GO:0005315">
    <property type="term" value="F:phosphate transmembrane transporter activity"/>
    <property type="evidence" value="ECO:0007669"/>
    <property type="project" value="InterPro"/>
</dbReference>
<evidence type="ECO:0000313" key="14">
    <source>
        <dbReference type="Proteomes" id="UP000185596"/>
    </source>
</evidence>
<dbReference type="GO" id="GO:0035435">
    <property type="term" value="P:phosphate ion transmembrane transport"/>
    <property type="evidence" value="ECO:0007669"/>
    <property type="project" value="InterPro"/>
</dbReference>
<evidence type="ECO:0000256" key="5">
    <source>
        <dbReference type="ARBA" id="ARBA00022475"/>
    </source>
</evidence>
<evidence type="ECO:0000256" key="6">
    <source>
        <dbReference type="ARBA" id="ARBA00022592"/>
    </source>
</evidence>
<feature type="transmembrane region" description="Helical" evidence="10">
    <location>
        <begin position="336"/>
        <end position="358"/>
    </location>
</feature>
<evidence type="ECO:0000256" key="9">
    <source>
        <dbReference type="ARBA" id="ARBA00023136"/>
    </source>
</evidence>
<protein>
    <recommendedName>
        <fullName evidence="10">Phosphate transport system permease protein PstA</fullName>
    </recommendedName>
</protein>